<dbReference type="InterPro" id="IPR036909">
    <property type="entry name" value="Cyt_c-like_dom_sf"/>
</dbReference>
<feature type="binding site" description="covalent" evidence="8">
    <location>
        <position position="258"/>
    </location>
    <ligand>
        <name>heme c</name>
        <dbReference type="ChEBI" id="CHEBI:61717"/>
        <label>2</label>
    </ligand>
</feature>
<comment type="PTM">
    <text evidence="8">Binds 2 heme groups per subunit.</text>
</comment>
<dbReference type="RefSeq" id="WP_097045457.1">
    <property type="nucleotide sequence ID" value="NZ_OBEH01000002.1"/>
</dbReference>
<dbReference type="PIRSF" id="PIRSF000294">
    <property type="entry name" value="Cytochrome-c_peroxidase"/>
    <property type="match status" value="1"/>
</dbReference>
<comment type="cofactor">
    <cofactor evidence="8">
        <name>heme</name>
        <dbReference type="ChEBI" id="CHEBI:30413"/>
    </cofactor>
    <text evidence="8">Binds 2 heme groups.</text>
</comment>
<dbReference type="EMBL" id="OBEH01000002">
    <property type="protein sequence ID" value="SNZ00014.1"/>
    <property type="molecule type" value="Genomic_DNA"/>
</dbReference>
<feature type="binding site" description="axial binding residue" evidence="9">
    <location>
        <position position="262"/>
    </location>
    <ligand>
        <name>heme c</name>
        <dbReference type="ChEBI" id="CHEBI:61717"/>
        <label>2</label>
    </ligand>
    <ligandPart>
        <name>Fe</name>
        <dbReference type="ChEBI" id="CHEBI:18248"/>
    </ligandPart>
</feature>
<feature type="domain" description="Cytochrome c" evidence="10">
    <location>
        <begin position="57"/>
        <end position="168"/>
    </location>
</feature>
<gene>
    <name evidence="11" type="ORF">SAMN06265377_1831</name>
</gene>
<comment type="subcellular location">
    <subcellularLocation>
        <location evidence="1">Periplasm</location>
    </subcellularLocation>
</comment>
<keyword evidence="6" id="KW-0560">Oxidoreductase</keyword>
<dbReference type="GO" id="GO:0046872">
    <property type="term" value="F:metal ion binding"/>
    <property type="evidence" value="ECO:0007669"/>
    <property type="project" value="UniProtKB-KW"/>
</dbReference>
<evidence type="ECO:0000256" key="5">
    <source>
        <dbReference type="ARBA" id="ARBA00022764"/>
    </source>
</evidence>
<accession>A0A285MS50</accession>
<proteinExistence type="predicted"/>
<feature type="binding site" description="covalent" evidence="8">
    <location>
        <position position="82"/>
    </location>
    <ligand>
        <name>heme c</name>
        <dbReference type="ChEBI" id="CHEBI:61717"/>
        <label>1</label>
    </ligand>
</feature>
<evidence type="ECO:0000256" key="8">
    <source>
        <dbReference type="PIRSR" id="PIRSR000294-1"/>
    </source>
</evidence>
<evidence type="ECO:0000256" key="3">
    <source>
        <dbReference type="ARBA" id="ARBA00022723"/>
    </source>
</evidence>
<dbReference type="SUPFAM" id="SSF46626">
    <property type="entry name" value="Cytochrome c"/>
    <property type="match status" value="2"/>
</dbReference>
<sequence length="397" mass="44838">MKKKHLKLLLFVFILSLGCRGPKSEEIKVEKKSKVLPTVTALPKDVIAPKNNPASVAKEELGKLLFYDPILSGNKDISCATCHHPEMGYAEFLDISIGTNAKGLGSKRKFNSPNNIPFVKRNAQTILNTAFNGLQSHRKYSPEDAPMFWDDRVESLEDQALEPIKALEEMRGRSFTEDEILNVVTKRLRSIEKYQNLFRDAFKEQESITVENLGKAIAAFERTLVTNNSRFDQYMRGDGSAISIREKDGFELFKKVGCINCHNGPMFSDYKMHVLGAPENSKLTTMDIGVADVNLKDSFAFRTPSLRNLRFTAPYMHNGSFMTLRRVLEFYEDISNNIQRNPNIEPSQFDPFVRELELTVKEMALIIAFLNTLNDDDFDKSIPESVPSGLPVGGLIN</sequence>
<protein>
    <submittedName>
        <fullName evidence="11">Cytochrome c peroxidase</fullName>
    </submittedName>
</protein>
<evidence type="ECO:0000256" key="2">
    <source>
        <dbReference type="ARBA" id="ARBA00022617"/>
    </source>
</evidence>
<keyword evidence="5" id="KW-0574">Periplasm</keyword>
<dbReference type="GO" id="GO:0020037">
    <property type="term" value="F:heme binding"/>
    <property type="evidence" value="ECO:0007669"/>
    <property type="project" value="InterPro"/>
</dbReference>
<feature type="binding site" description="axial binding residue" evidence="9">
    <location>
        <position position="83"/>
    </location>
    <ligand>
        <name>heme c</name>
        <dbReference type="ChEBI" id="CHEBI:61717"/>
        <label>1</label>
    </ligand>
    <ligandPart>
        <name>Fe</name>
        <dbReference type="ChEBI" id="CHEBI:18248"/>
    </ligandPart>
</feature>
<dbReference type="GO" id="GO:0004130">
    <property type="term" value="F:cytochrome-c peroxidase activity"/>
    <property type="evidence" value="ECO:0007669"/>
    <property type="project" value="TreeGrafter"/>
</dbReference>
<dbReference type="OrthoDB" id="9805202at2"/>
<keyword evidence="4" id="KW-0732">Signal</keyword>
<reference evidence="12" key="1">
    <citation type="submission" date="2017-09" db="EMBL/GenBank/DDBJ databases">
        <authorList>
            <person name="Varghese N."/>
            <person name="Submissions S."/>
        </authorList>
    </citation>
    <scope>NUCLEOTIDE SEQUENCE [LARGE SCALE GENOMIC DNA]</scope>
    <source>
        <strain evidence="12">DSM 25885</strain>
    </source>
</reference>
<dbReference type="PANTHER" id="PTHR30600">
    <property type="entry name" value="CYTOCHROME C PEROXIDASE-RELATED"/>
    <property type="match status" value="1"/>
</dbReference>
<evidence type="ECO:0000256" key="9">
    <source>
        <dbReference type="PIRSR" id="PIRSR000294-2"/>
    </source>
</evidence>
<keyword evidence="12" id="KW-1185">Reference proteome</keyword>
<evidence type="ECO:0000259" key="10">
    <source>
        <dbReference type="PROSITE" id="PS51007"/>
    </source>
</evidence>
<evidence type="ECO:0000256" key="1">
    <source>
        <dbReference type="ARBA" id="ARBA00004418"/>
    </source>
</evidence>
<evidence type="ECO:0000256" key="7">
    <source>
        <dbReference type="ARBA" id="ARBA00023004"/>
    </source>
</evidence>
<dbReference type="PROSITE" id="PS51257">
    <property type="entry name" value="PROKAR_LIPOPROTEIN"/>
    <property type="match status" value="1"/>
</dbReference>
<organism evidence="11 12">
    <name type="scientific">Flagellimonas pacifica</name>
    <dbReference type="NCBI Taxonomy" id="1247520"/>
    <lineage>
        <taxon>Bacteria</taxon>
        <taxon>Pseudomonadati</taxon>
        <taxon>Bacteroidota</taxon>
        <taxon>Flavobacteriia</taxon>
        <taxon>Flavobacteriales</taxon>
        <taxon>Flavobacteriaceae</taxon>
        <taxon>Flagellimonas</taxon>
    </lineage>
</organism>
<keyword evidence="11" id="KW-0575">Peroxidase</keyword>
<dbReference type="GO" id="GO:0009055">
    <property type="term" value="F:electron transfer activity"/>
    <property type="evidence" value="ECO:0007669"/>
    <property type="project" value="InterPro"/>
</dbReference>
<dbReference type="InterPro" id="IPR009056">
    <property type="entry name" value="Cyt_c-like_dom"/>
</dbReference>
<dbReference type="Gene3D" id="1.10.760.10">
    <property type="entry name" value="Cytochrome c-like domain"/>
    <property type="match status" value="2"/>
</dbReference>
<name>A0A285MS50_9FLAO</name>
<dbReference type="InterPro" id="IPR051395">
    <property type="entry name" value="Cytochrome_c_Peroxidase/MauG"/>
</dbReference>
<feature type="binding site" description="covalent" evidence="8">
    <location>
        <position position="261"/>
    </location>
    <ligand>
        <name>heme c</name>
        <dbReference type="ChEBI" id="CHEBI:61717"/>
        <label>2</label>
    </ligand>
</feature>
<evidence type="ECO:0000256" key="4">
    <source>
        <dbReference type="ARBA" id="ARBA00022729"/>
    </source>
</evidence>
<dbReference type="AlphaFoldDB" id="A0A285MS50"/>
<feature type="binding site" description="covalent" evidence="8">
    <location>
        <position position="79"/>
    </location>
    <ligand>
        <name>heme c</name>
        <dbReference type="ChEBI" id="CHEBI:61717"/>
        <label>1</label>
    </ligand>
</feature>
<dbReference type="PROSITE" id="PS51007">
    <property type="entry name" value="CYTC"/>
    <property type="match status" value="1"/>
</dbReference>
<keyword evidence="2 8" id="KW-0349">Heme</keyword>
<evidence type="ECO:0000313" key="11">
    <source>
        <dbReference type="EMBL" id="SNZ00014.1"/>
    </source>
</evidence>
<keyword evidence="7 9" id="KW-0408">Iron</keyword>
<dbReference type="InterPro" id="IPR026259">
    <property type="entry name" value="MauG/Cytc_peroxidase"/>
</dbReference>
<dbReference type="Pfam" id="PF03150">
    <property type="entry name" value="CCP_MauG"/>
    <property type="match status" value="1"/>
</dbReference>
<evidence type="ECO:0000256" key="6">
    <source>
        <dbReference type="ARBA" id="ARBA00023002"/>
    </source>
</evidence>
<dbReference type="Proteomes" id="UP000219048">
    <property type="component" value="Unassembled WGS sequence"/>
</dbReference>
<keyword evidence="3 9" id="KW-0479">Metal-binding</keyword>
<dbReference type="InterPro" id="IPR004852">
    <property type="entry name" value="Di-haem_cyt_c_peroxidsae"/>
</dbReference>
<dbReference type="GO" id="GO:0042597">
    <property type="term" value="C:periplasmic space"/>
    <property type="evidence" value="ECO:0007669"/>
    <property type="project" value="UniProtKB-SubCell"/>
</dbReference>
<evidence type="ECO:0000313" key="12">
    <source>
        <dbReference type="Proteomes" id="UP000219048"/>
    </source>
</evidence>